<dbReference type="EMBL" id="JAQIZZ010000007">
    <property type="protein sequence ID" value="KAJ5532176.1"/>
    <property type="molecule type" value="Genomic_DNA"/>
</dbReference>
<dbReference type="PANTHER" id="PTHR37563">
    <property type="entry name" value="PHYTANOYL-COA DIOXYGENASE FAMILY PROTEIN (AFU_ORTHOLOGUE AFUA_2G03330)"/>
    <property type="match status" value="1"/>
</dbReference>
<dbReference type="PANTHER" id="PTHR37563:SF2">
    <property type="entry name" value="PHYTANOYL-COA DIOXYGENASE FAMILY PROTEIN (AFU_ORTHOLOGUE AFUA_2G03330)"/>
    <property type="match status" value="1"/>
</dbReference>
<accession>A0AAD6GC58</accession>
<dbReference type="InterPro" id="IPR008775">
    <property type="entry name" value="Phytyl_CoA_dOase-like"/>
</dbReference>
<dbReference type="InterPro" id="IPR051961">
    <property type="entry name" value="Fungal_Metabolite_Diox"/>
</dbReference>
<dbReference type="Gene3D" id="2.60.120.620">
    <property type="entry name" value="q2cbj1_9rhob like domain"/>
    <property type="match status" value="1"/>
</dbReference>
<evidence type="ECO:0000313" key="1">
    <source>
        <dbReference type="EMBL" id="KAJ5532176.1"/>
    </source>
</evidence>
<comment type="caution">
    <text evidence="1">The sequence shown here is derived from an EMBL/GenBank/DDBJ whole genome shotgun (WGS) entry which is preliminary data.</text>
</comment>
<evidence type="ECO:0008006" key="3">
    <source>
        <dbReference type="Google" id="ProtNLM"/>
    </source>
</evidence>
<keyword evidence="2" id="KW-1185">Reference proteome</keyword>
<reference evidence="1 2" key="1">
    <citation type="journal article" date="2023" name="IMA Fungus">
        <title>Comparative genomic study of the Penicillium genus elucidates a diverse pangenome and 15 lateral gene transfer events.</title>
        <authorList>
            <person name="Petersen C."/>
            <person name="Sorensen T."/>
            <person name="Nielsen M.R."/>
            <person name="Sondergaard T.E."/>
            <person name="Sorensen J.L."/>
            <person name="Fitzpatrick D.A."/>
            <person name="Frisvad J.C."/>
            <person name="Nielsen K.L."/>
        </authorList>
    </citation>
    <scope>NUCLEOTIDE SEQUENCE [LARGE SCALE GENOMIC DNA]</scope>
    <source>
        <strain evidence="1 2">IBT 35679</strain>
    </source>
</reference>
<name>A0AAD6GC58_9EURO</name>
<dbReference type="Proteomes" id="UP001220324">
    <property type="component" value="Unassembled WGS sequence"/>
</dbReference>
<evidence type="ECO:0000313" key="2">
    <source>
        <dbReference type="Proteomes" id="UP001220324"/>
    </source>
</evidence>
<sequence length="333" mass="37546">MLPAFNLMRLRWAPARVARAARSIGTSQFYPSAINPSQAEVNSGQLTAQNLEIAIRSLFHDGLVVVTDVVPHESLDQLNKKMIDDAQKLYFRKENSPFNYNPNNLQQDPPPMKKYFDPQIFLNPIATQITSTALGPRPKWTFCSGNTAMPPTAENPPTSQPVHSDADFAHPNHPFAHVINIPLITMTPENGSTQIWLGTHKDTNLLMQEGQHGERASGRIIFEELEKRRAIRPPCQPIVPKGSIVIRDLRLWHAGMGNRTDQVRVMLAMIHFAPWYRNPMKLQLADDLKGTIEQEKLLEIPVQWTSEDVVLDQYLNRGFGNAYDFSQGESAHG</sequence>
<organism evidence="1 2">
    <name type="scientific">Penicillium frequentans</name>
    <dbReference type="NCBI Taxonomy" id="3151616"/>
    <lineage>
        <taxon>Eukaryota</taxon>
        <taxon>Fungi</taxon>
        <taxon>Dikarya</taxon>
        <taxon>Ascomycota</taxon>
        <taxon>Pezizomycotina</taxon>
        <taxon>Eurotiomycetes</taxon>
        <taxon>Eurotiomycetidae</taxon>
        <taxon>Eurotiales</taxon>
        <taxon>Aspergillaceae</taxon>
        <taxon>Penicillium</taxon>
    </lineage>
</organism>
<dbReference type="AlphaFoldDB" id="A0AAD6GC58"/>
<proteinExistence type="predicted"/>
<gene>
    <name evidence="1" type="ORF">N7494_008728</name>
</gene>
<dbReference type="Pfam" id="PF05721">
    <property type="entry name" value="PhyH"/>
    <property type="match status" value="1"/>
</dbReference>
<dbReference type="SUPFAM" id="SSF51197">
    <property type="entry name" value="Clavaminate synthase-like"/>
    <property type="match status" value="1"/>
</dbReference>
<protein>
    <recommendedName>
        <fullName evidence="3">Kanamycin B dioxygenase</fullName>
    </recommendedName>
</protein>